<reference evidence="1" key="1">
    <citation type="journal article" date="2014" name="Front. Microbiol.">
        <title>High frequency of phylogenetically diverse reductive dehalogenase-homologous genes in deep subseafloor sedimentary metagenomes.</title>
        <authorList>
            <person name="Kawai M."/>
            <person name="Futagami T."/>
            <person name="Toyoda A."/>
            <person name="Takaki Y."/>
            <person name="Nishi S."/>
            <person name="Hori S."/>
            <person name="Arai W."/>
            <person name="Tsubouchi T."/>
            <person name="Morono Y."/>
            <person name="Uchiyama I."/>
            <person name="Ito T."/>
            <person name="Fujiyama A."/>
            <person name="Inagaki F."/>
            <person name="Takami H."/>
        </authorList>
    </citation>
    <scope>NUCLEOTIDE SEQUENCE</scope>
    <source>
        <strain evidence="1">Expedition CK06-06</strain>
    </source>
</reference>
<proteinExistence type="predicted"/>
<evidence type="ECO:0000313" key="1">
    <source>
        <dbReference type="EMBL" id="GAG84130.1"/>
    </source>
</evidence>
<organism evidence="1">
    <name type="scientific">marine sediment metagenome</name>
    <dbReference type="NCBI Taxonomy" id="412755"/>
    <lineage>
        <taxon>unclassified sequences</taxon>
        <taxon>metagenomes</taxon>
        <taxon>ecological metagenomes</taxon>
    </lineage>
</organism>
<name>X1AN34_9ZZZZ</name>
<protein>
    <submittedName>
        <fullName evidence="1">Uncharacterized protein</fullName>
    </submittedName>
</protein>
<dbReference type="InterPro" id="IPR046788">
    <property type="entry name" value="Methyltransf_35"/>
</dbReference>
<dbReference type="Pfam" id="PF20553">
    <property type="entry name" value="Methyltransf_35"/>
    <property type="match status" value="1"/>
</dbReference>
<feature type="non-terminal residue" evidence="1">
    <location>
        <position position="307"/>
    </location>
</feature>
<sequence length="307" mass="35684">MLLEKSFERVHYMLRPSKQVERKLFIETMHRLNSAGYDIFSYSYLGLGSIFYVDFRLFHRYLYIDDMICAEATDIPDRMNFNRPYGFIDLRMKPVSEVIPTLSQTRPYLVWLDYDTPLSEGILEDVDGCLARLSLKSILLITVKANPPTVGEQGYDSKVNRVEDYQSKFGSLVAGEIRKADFAKNTFPRLLSRILRGQIGKCMRARHEDEFFQLFNFSYSDGTPMVTVGGLIDEKGAAEKLRDVYKLHFTRQGEDQCIISVPPLTVREKHWIDQQLKRPDGGPLGKEPKFELDEVLLANYVKYYRHY</sequence>
<gene>
    <name evidence="1" type="ORF">S01H4_22000</name>
</gene>
<comment type="caution">
    <text evidence="1">The sequence shown here is derived from an EMBL/GenBank/DDBJ whole genome shotgun (WGS) entry which is preliminary data.</text>
</comment>
<dbReference type="EMBL" id="BART01010028">
    <property type="protein sequence ID" value="GAG84130.1"/>
    <property type="molecule type" value="Genomic_DNA"/>
</dbReference>
<accession>X1AN34</accession>
<dbReference type="AlphaFoldDB" id="X1AN34"/>